<feature type="transmembrane region" description="Helical" evidence="7">
    <location>
        <begin position="259"/>
        <end position="278"/>
    </location>
</feature>
<sequence>MDFLAVGWITLELTNSPFLVALVKFFRMIPAVLIGSLSGVIIDRFGRRRVILLAQCTQCGVAFAMALFFWTGKAAYWQLAVAAFILGSAWAIDFPARRSLVPDLVGKERTSDAIILGAIATNGARVLGPLAGGLIIQYYGPLGCFLFLSFVWLLPLYFLRKLPKDTIQGGSMSSENSPWKQLMEGFDYARRNQVILAVLLITITMNSLGFPFMTLLPVFARDVFKVEAAGFGFIGMASGLGSLPGILIVYRLKAIIPGGMIYAVGTFGFTLGIFLFALSKSFSISFAMLFIAGIGHSCFGVMQSSLMLTLSSDDMRSRAMGLVVLAIGVSPFGNLLVGTLASEYGAPFAVKLSASLAAFFLILIVLMFPQIWRAGNLNMRKLES</sequence>
<keyword evidence="5 7" id="KW-1133">Transmembrane helix</keyword>
<dbReference type="PANTHER" id="PTHR23513">
    <property type="entry name" value="INTEGRAL MEMBRANE EFFLUX PROTEIN-RELATED"/>
    <property type="match status" value="1"/>
</dbReference>
<gene>
    <name evidence="9" type="primary">entS_1</name>
    <name evidence="9" type="ORF">DF168_00119</name>
</gene>
<protein>
    <submittedName>
        <fullName evidence="9">Enterobactin exporter EntS</fullName>
    </submittedName>
</protein>
<dbReference type="AlphaFoldDB" id="A0A2Z4AGA6"/>
<reference evidence="9 10" key="1">
    <citation type="submission" date="2018-06" db="EMBL/GenBank/DDBJ databases">
        <title>Draft Genome Sequence of a Novel Marine Bacterium Related to the Verrucomicrobia.</title>
        <authorList>
            <person name="Vosseberg J."/>
            <person name="Martijn J."/>
            <person name="Ettema T.J.G."/>
        </authorList>
    </citation>
    <scope>NUCLEOTIDE SEQUENCE [LARGE SCALE GENOMIC DNA]</scope>
    <source>
        <strain evidence="9">TARA_B100001123</strain>
    </source>
</reference>
<feature type="transmembrane region" description="Helical" evidence="7">
    <location>
        <begin position="113"/>
        <end position="132"/>
    </location>
</feature>
<dbReference type="PROSITE" id="PS00216">
    <property type="entry name" value="SUGAR_TRANSPORT_1"/>
    <property type="match status" value="1"/>
</dbReference>
<feature type="transmembrane region" description="Helical" evidence="7">
    <location>
        <begin position="284"/>
        <end position="310"/>
    </location>
</feature>
<dbReference type="InterPro" id="IPR005829">
    <property type="entry name" value="Sugar_transporter_CS"/>
</dbReference>
<feature type="transmembrane region" description="Helical" evidence="7">
    <location>
        <begin position="138"/>
        <end position="159"/>
    </location>
</feature>
<dbReference type="InterPro" id="IPR020846">
    <property type="entry name" value="MFS_dom"/>
</dbReference>
<feature type="transmembrane region" description="Helical" evidence="7">
    <location>
        <begin position="348"/>
        <end position="372"/>
    </location>
</feature>
<evidence type="ECO:0000256" key="5">
    <source>
        <dbReference type="ARBA" id="ARBA00022989"/>
    </source>
</evidence>
<dbReference type="InterPro" id="IPR036259">
    <property type="entry name" value="MFS_trans_sf"/>
</dbReference>
<dbReference type="SUPFAM" id="SSF103473">
    <property type="entry name" value="MFS general substrate transporter"/>
    <property type="match status" value="1"/>
</dbReference>
<dbReference type="CDD" id="cd06173">
    <property type="entry name" value="MFS_MefA_like"/>
    <property type="match status" value="1"/>
</dbReference>
<comment type="subcellular location">
    <subcellularLocation>
        <location evidence="1">Cell membrane</location>
        <topology evidence="1">Multi-pass membrane protein</topology>
    </subcellularLocation>
</comment>
<keyword evidence="2" id="KW-0813">Transport</keyword>
<feature type="transmembrane region" description="Helical" evidence="7">
    <location>
        <begin position="18"/>
        <end position="38"/>
    </location>
</feature>
<dbReference type="EMBL" id="CP029803">
    <property type="protein sequence ID" value="AWT58947.1"/>
    <property type="molecule type" value="Genomic_DNA"/>
</dbReference>
<dbReference type="PANTHER" id="PTHR23513:SF11">
    <property type="entry name" value="STAPHYLOFERRIN A TRANSPORTER"/>
    <property type="match status" value="1"/>
</dbReference>
<keyword evidence="4 7" id="KW-0812">Transmembrane</keyword>
<evidence type="ECO:0000259" key="8">
    <source>
        <dbReference type="PROSITE" id="PS50850"/>
    </source>
</evidence>
<evidence type="ECO:0000313" key="9">
    <source>
        <dbReference type="EMBL" id="AWT58947.1"/>
    </source>
</evidence>
<dbReference type="PROSITE" id="PS50850">
    <property type="entry name" value="MFS"/>
    <property type="match status" value="1"/>
</dbReference>
<feature type="transmembrane region" description="Helical" evidence="7">
    <location>
        <begin position="194"/>
        <end position="216"/>
    </location>
</feature>
<dbReference type="GO" id="GO:0005886">
    <property type="term" value="C:plasma membrane"/>
    <property type="evidence" value="ECO:0007669"/>
    <property type="project" value="UniProtKB-SubCell"/>
</dbReference>
<evidence type="ECO:0000256" key="1">
    <source>
        <dbReference type="ARBA" id="ARBA00004651"/>
    </source>
</evidence>
<name>A0A2Z4AGA6_9BACT</name>
<dbReference type="GO" id="GO:0022857">
    <property type="term" value="F:transmembrane transporter activity"/>
    <property type="evidence" value="ECO:0007669"/>
    <property type="project" value="InterPro"/>
</dbReference>
<dbReference type="Gene3D" id="1.20.1250.20">
    <property type="entry name" value="MFS general substrate transporter like domains"/>
    <property type="match status" value="1"/>
</dbReference>
<evidence type="ECO:0000256" key="4">
    <source>
        <dbReference type="ARBA" id="ARBA00022692"/>
    </source>
</evidence>
<evidence type="ECO:0000256" key="2">
    <source>
        <dbReference type="ARBA" id="ARBA00022448"/>
    </source>
</evidence>
<keyword evidence="3" id="KW-1003">Cell membrane</keyword>
<dbReference type="InterPro" id="IPR010290">
    <property type="entry name" value="TM_effector"/>
</dbReference>
<evidence type="ECO:0000256" key="7">
    <source>
        <dbReference type="SAM" id="Phobius"/>
    </source>
</evidence>
<keyword evidence="6 7" id="KW-0472">Membrane</keyword>
<feature type="transmembrane region" description="Helical" evidence="7">
    <location>
        <begin position="228"/>
        <end position="252"/>
    </location>
</feature>
<feature type="transmembrane region" description="Helical" evidence="7">
    <location>
        <begin position="322"/>
        <end position="342"/>
    </location>
</feature>
<evidence type="ECO:0000256" key="3">
    <source>
        <dbReference type="ARBA" id="ARBA00022475"/>
    </source>
</evidence>
<dbReference type="Pfam" id="PF05977">
    <property type="entry name" value="MFS_3"/>
    <property type="match status" value="1"/>
</dbReference>
<evidence type="ECO:0000313" key="10">
    <source>
        <dbReference type="Proteomes" id="UP000247465"/>
    </source>
</evidence>
<proteinExistence type="predicted"/>
<feature type="transmembrane region" description="Helical" evidence="7">
    <location>
        <begin position="50"/>
        <end position="69"/>
    </location>
</feature>
<feature type="transmembrane region" description="Helical" evidence="7">
    <location>
        <begin position="75"/>
        <end position="92"/>
    </location>
</feature>
<organism evidence="9 10">
    <name type="scientific">Candidatus Moanibacter tarae</name>
    <dbReference type="NCBI Taxonomy" id="2200854"/>
    <lineage>
        <taxon>Bacteria</taxon>
        <taxon>Pseudomonadati</taxon>
        <taxon>Verrucomicrobiota</taxon>
        <taxon>Opitutia</taxon>
        <taxon>Puniceicoccales</taxon>
        <taxon>Puniceicoccales incertae sedis</taxon>
        <taxon>Candidatus Moanibacter</taxon>
    </lineage>
</organism>
<dbReference type="Proteomes" id="UP000247465">
    <property type="component" value="Chromosome"/>
</dbReference>
<accession>A0A2Z4AGA6</accession>
<dbReference type="KEGG" id="mtar:DF168_00119"/>
<evidence type="ECO:0000256" key="6">
    <source>
        <dbReference type="ARBA" id="ARBA00023136"/>
    </source>
</evidence>
<feature type="domain" description="Major facilitator superfamily (MFS) profile" evidence="8">
    <location>
        <begin position="1"/>
        <end position="372"/>
    </location>
</feature>